<dbReference type="Gramene" id="rna13690">
    <property type="protein sequence ID" value="RHN65800.1"/>
    <property type="gene ID" value="gene13690"/>
</dbReference>
<dbReference type="AlphaFoldDB" id="A0A396IKM6"/>
<comment type="caution">
    <text evidence="1">The sequence shown here is derived from an EMBL/GenBank/DDBJ whole genome shotgun (WGS) entry which is preliminary data.</text>
</comment>
<protein>
    <submittedName>
        <fullName evidence="1">Uncharacterized protein</fullName>
    </submittedName>
</protein>
<reference evidence="2" key="1">
    <citation type="journal article" date="2018" name="Nat. Plants">
        <title>Whole-genome landscape of Medicago truncatula symbiotic genes.</title>
        <authorList>
            <person name="Pecrix Y."/>
            <person name="Staton S.E."/>
            <person name="Sallet E."/>
            <person name="Lelandais-Briere C."/>
            <person name="Moreau S."/>
            <person name="Carrere S."/>
            <person name="Blein T."/>
            <person name="Jardinaud M.F."/>
            <person name="Latrasse D."/>
            <person name="Zouine M."/>
            <person name="Zahm M."/>
            <person name="Kreplak J."/>
            <person name="Mayjonade B."/>
            <person name="Satge C."/>
            <person name="Perez M."/>
            <person name="Cauet S."/>
            <person name="Marande W."/>
            <person name="Chantry-Darmon C."/>
            <person name="Lopez-Roques C."/>
            <person name="Bouchez O."/>
            <person name="Berard A."/>
            <person name="Debelle F."/>
            <person name="Munos S."/>
            <person name="Bendahmane A."/>
            <person name="Berges H."/>
            <person name="Niebel A."/>
            <person name="Buitink J."/>
            <person name="Frugier F."/>
            <person name="Benhamed M."/>
            <person name="Crespi M."/>
            <person name="Gouzy J."/>
            <person name="Gamas P."/>
        </authorList>
    </citation>
    <scope>NUCLEOTIDE SEQUENCE [LARGE SCALE GENOMIC DNA]</scope>
    <source>
        <strain evidence="2">cv. Jemalong A17</strain>
    </source>
</reference>
<evidence type="ECO:0000313" key="1">
    <source>
        <dbReference type="EMBL" id="RHN65800.1"/>
    </source>
</evidence>
<dbReference type="EMBL" id="PSQE01000003">
    <property type="protein sequence ID" value="RHN65800.1"/>
    <property type="molecule type" value="Genomic_DNA"/>
</dbReference>
<name>A0A396IKM6_MEDTR</name>
<accession>A0A396IKM6</accession>
<gene>
    <name evidence="1" type="ORF">MtrunA17_Chr3g0083911</name>
</gene>
<sequence>MFTDYVFNLVFKSLVHATLNYFFPKNQLISPKLSLLRKIFKCRSLFDFINYLFFCTIFINYSDN</sequence>
<proteinExistence type="predicted"/>
<evidence type="ECO:0000313" key="2">
    <source>
        <dbReference type="Proteomes" id="UP000265566"/>
    </source>
</evidence>
<organism evidence="1 2">
    <name type="scientific">Medicago truncatula</name>
    <name type="common">Barrel medic</name>
    <name type="synonym">Medicago tribuloides</name>
    <dbReference type="NCBI Taxonomy" id="3880"/>
    <lineage>
        <taxon>Eukaryota</taxon>
        <taxon>Viridiplantae</taxon>
        <taxon>Streptophyta</taxon>
        <taxon>Embryophyta</taxon>
        <taxon>Tracheophyta</taxon>
        <taxon>Spermatophyta</taxon>
        <taxon>Magnoliopsida</taxon>
        <taxon>eudicotyledons</taxon>
        <taxon>Gunneridae</taxon>
        <taxon>Pentapetalae</taxon>
        <taxon>rosids</taxon>
        <taxon>fabids</taxon>
        <taxon>Fabales</taxon>
        <taxon>Fabaceae</taxon>
        <taxon>Papilionoideae</taxon>
        <taxon>50 kb inversion clade</taxon>
        <taxon>NPAAA clade</taxon>
        <taxon>Hologalegina</taxon>
        <taxon>IRL clade</taxon>
        <taxon>Trifolieae</taxon>
        <taxon>Medicago</taxon>
    </lineage>
</organism>
<dbReference type="Proteomes" id="UP000265566">
    <property type="component" value="Chromosome 3"/>
</dbReference>